<dbReference type="AlphaFoldDB" id="A0A6J4SVM3"/>
<feature type="compositionally biased region" description="Low complexity" evidence="1">
    <location>
        <begin position="62"/>
        <end position="76"/>
    </location>
</feature>
<gene>
    <name evidence="2" type="ORF">AVDCRST_MAG85-2069</name>
</gene>
<protein>
    <submittedName>
        <fullName evidence="2">Cytochrome P450 superfamily protein</fullName>
    </submittedName>
</protein>
<evidence type="ECO:0000313" key="2">
    <source>
        <dbReference type="EMBL" id="CAA9506490.1"/>
    </source>
</evidence>
<feature type="non-terminal residue" evidence="2">
    <location>
        <position position="1"/>
    </location>
</feature>
<feature type="region of interest" description="Disordered" evidence="1">
    <location>
        <begin position="1"/>
        <end position="80"/>
    </location>
</feature>
<name>A0A6J4SVM3_9ACTN</name>
<accession>A0A6J4SVM3</accession>
<sequence>ARDGVGDAVLDCDDTNPDHTQGTSDTAVLDATGVDPDPVRCEVVDRPSTGGGGGGGGGQTTPGGTTPAQTTGAQPPRTASLPTLTRAGVQLSCAPGAWSGAPTFAYAWFVLGAAGQPAKVADGQRYTLKDSDEGRLVFCAVLASNPGGIGVARSALLLAPTLVRMPELQGRTEAFSREKLLKITNGAIVLKTKRKGKADIDCALGGTRGSDSECATKAAKAARKKLDPGDVYITTPKDGRTLEADPASGDLPKVTLGIYDRSLDVSLPPVGTPKKFGDDCPLTGKGFTTEDRKAFIAGLQGKYESFARTTLDKRECRFKIRDDFNREQESDPYVGAIEVIEIEDRDGLRLTIERNRAPDLVVIPYHRRLKGTDNFAGANIAAGAEVNPGLGSDGDLTAMTGASANDVCFHVREASTGRPVQGVAVRALDPNGRVVEDRVSRAPFGRSTNEDGNACDMWPIAERGEYRFTFDWRGSNGVNEEGWLRIDAVDRAKETFTTISGRKLNCTAADRCIQVGTAGSTARAAVVVEAVILAAVVGVLVKGLIDSKGKGVDQAAAARASAQLADGEPGASLFKAAGDGGVTPGFLTLGGKLAPGDGVVAGGAGNVVSGGAGNLIGQDGAGVVSGGAGNLTSSQIRTVKPGPGGGLVALAGSGVVSGGGGNVVSGGAGNVVSGGAGNLIGQDGAGVVSGGAGNLVAKGDAVTQIGDRSVITSAGQLAPGTALAAGIGAGTPTSPIVSGGGGN</sequence>
<feature type="compositionally biased region" description="Gly residues" evidence="1">
    <location>
        <begin position="49"/>
        <end position="61"/>
    </location>
</feature>
<reference evidence="2" key="1">
    <citation type="submission" date="2020-02" db="EMBL/GenBank/DDBJ databases">
        <authorList>
            <person name="Meier V. D."/>
        </authorList>
    </citation>
    <scope>NUCLEOTIDE SEQUENCE</scope>
    <source>
        <strain evidence="2">AVDCRST_MAG85</strain>
    </source>
</reference>
<evidence type="ECO:0000256" key="1">
    <source>
        <dbReference type="SAM" id="MobiDB-lite"/>
    </source>
</evidence>
<proteinExistence type="predicted"/>
<organism evidence="2">
    <name type="scientific">uncultured Solirubrobacteraceae bacterium</name>
    <dbReference type="NCBI Taxonomy" id="1162706"/>
    <lineage>
        <taxon>Bacteria</taxon>
        <taxon>Bacillati</taxon>
        <taxon>Actinomycetota</taxon>
        <taxon>Thermoleophilia</taxon>
        <taxon>Solirubrobacterales</taxon>
        <taxon>Solirubrobacteraceae</taxon>
        <taxon>environmental samples</taxon>
    </lineage>
</organism>
<dbReference type="EMBL" id="CADCVT010000225">
    <property type="protein sequence ID" value="CAA9506490.1"/>
    <property type="molecule type" value="Genomic_DNA"/>
</dbReference>